<evidence type="ECO:0000256" key="3">
    <source>
        <dbReference type="ARBA" id="ARBA00022803"/>
    </source>
</evidence>
<dbReference type="InterPro" id="IPR019734">
    <property type="entry name" value="TPR_rpt"/>
</dbReference>
<dbReference type="PANTHER" id="PTHR47870">
    <property type="entry name" value="CYTOCHROME C-TYPE BIOGENESIS PROTEIN CCMH"/>
    <property type="match status" value="1"/>
</dbReference>
<evidence type="ECO:0000256" key="4">
    <source>
        <dbReference type="PROSITE-ProRule" id="PRU00339"/>
    </source>
</evidence>
<sequence>MAATMALGSTAAFAAAGTALALFALGYALHPLWRARPVLGAGLGVGLALATLALYLGLGAPRALQPEQRRAPQTLADAVTQLETELDRDPNQIEGWRLLASAYTAQGLAVKARDAYARALKLAPDNPDLLAEAAEARALATRERRFDEDAVRMLEHALEQQPMHQRARWFLGIAQRQADRPGDAAKTWEPLLSVVQAGTAASLLDQINGARKDAGLEPLALPAAGAAAATPGAAAPASGPGLKVRVELAPALKAKLPAQASVFVLARQDGGPPMPLAVEKHPLSAFPLEVVLDDGDGPMPTMKLSQSPKVQVLARVSASGNAMPQPGDLASAPKTVASDSKDTVVVVIDRVVE</sequence>
<evidence type="ECO:0000256" key="1">
    <source>
        <dbReference type="ARBA" id="ARBA00022737"/>
    </source>
</evidence>
<feature type="domain" description="Cytochrome c-type biogenesis protein H Ig-like" evidence="6">
    <location>
        <begin position="242"/>
        <end position="349"/>
    </location>
</feature>
<keyword evidence="1" id="KW-0677">Repeat</keyword>
<dbReference type="InterPro" id="IPR056412">
    <property type="entry name" value="Ig_CycH"/>
</dbReference>
<dbReference type="InterPro" id="IPR011990">
    <property type="entry name" value="TPR-like_helical_dom_sf"/>
</dbReference>
<keyword evidence="5" id="KW-1133">Transmembrane helix</keyword>
<keyword evidence="5" id="KW-0472">Membrane</keyword>
<evidence type="ECO:0000259" key="6">
    <source>
        <dbReference type="Pfam" id="PF23892"/>
    </source>
</evidence>
<dbReference type="PANTHER" id="PTHR47870:SF1">
    <property type="entry name" value="CYTOCHROME C-TYPE BIOGENESIS PROTEIN CCMH"/>
    <property type="match status" value="1"/>
</dbReference>
<organism evidence="8 9">
    <name type="scientific">Lysobacter enzymogenes</name>
    <dbReference type="NCBI Taxonomy" id="69"/>
    <lineage>
        <taxon>Bacteria</taxon>
        <taxon>Pseudomonadati</taxon>
        <taxon>Pseudomonadota</taxon>
        <taxon>Gammaproteobacteria</taxon>
        <taxon>Lysobacterales</taxon>
        <taxon>Lysobacteraceae</taxon>
        <taxon>Lysobacter</taxon>
    </lineage>
</organism>
<dbReference type="Pfam" id="PF23892">
    <property type="entry name" value="Ig_CycH"/>
    <property type="match status" value="1"/>
</dbReference>
<dbReference type="EMBL" id="AP014940">
    <property type="protein sequence ID" value="BAV97683.1"/>
    <property type="molecule type" value="Genomic_DNA"/>
</dbReference>
<protein>
    <submittedName>
        <fullName evidence="8">C-type cytochrome biogenesis protein</fullName>
    </submittedName>
</protein>
<gene>
    <name evidence="8" type="ORF">LEN_2196</name>
</gene>
<dbReference type="GO" id="GO:0017004">
    <property type="term" value="P:cytochrome complex assembly"/>
    <property type="evidence" value="ECO:0007669"/>
    <property type="project" value="UniProtKB-KW"/>
</dbReference>
<feature type="domain" description="Cytochrome c-type biogenesis protein H TPR" evidence="7">
    <location>
        <begin position="68"/>
        <end position="197"/>
    </location>
</feature>
<dbReference type="KEGG" id="lem:LEN_2196"/>
<feature type="repeat" description="TPR" evidence="4">
    <location>
        <begin position="93"/>
        <end position="126"/>
    </location>
</feature>
<dbReference type="Proteomes" id="UP000218824">
    <property type="component" value="Chromosome"/>
</dbReference>
<dbReference type="Gene3D" id="1.25.40.10">
    <property type="entry name" value="Tetratricopeptide repeat domain"/>
    <property type="match status" value="1"/>
</dbReference>
<evidence type="ECO:0000256" key="2">
    <source>
        <dbReference type="ARBA" id="ARBA00022748"/>
    </source>
</evidence>
<dbReference type="PROSITE" id="PS50005">
    <property type="entry name" value="TPR"/>
    <property type="match status" value="1"/>
</dbReference>
<reference evidence="8 9" key="1">
    <citation type="journal article" date="2017" name="DNA Res.">
        <title>Complete genome sequence and expression profile of the commercial lytic enzyme producer Lysobacter enzymogenes M497-1.</title>
        <authorList>
            <person name="Takami H."/>
            <person name="Toyoda A."/>
            <person name="Uchiyama I."/>
            <person name="Itoh T."/>
            <person name="Takaki Y."/>
            <person name="Arai W."/>
            <person name="Nishi S."/>
            <person name="Kawai M."/>
            <person name="Shinya K."/>
            <person name="Ikeda H."/>
        </authorList>
    </citation>
    <scope>NUCLEOTIDE SEQUENCE [LARGE SCALE GENOMIC DNA]</scope>
    <source>
        <strain evidence="8 9">M497-1</strain>
    </source>
</reference>
<dbReference type="Pfam" id="PF23914">
    <property type="entry name" value="TPR_CcmH_CycH"/>
    <property type="match status" value="1"/>
</dbReference>
<keyword evidence="2" id="KW-0201">Cytochrome c-type biogenesis</keyword>
<accession>A0AAU9AM61</accession>
<dbReference type="AlphaFoldDB" id="A0AAU9AM61"/>
<evidence type="ECO:0000259" key="7">
    <source>
        <dbReference type="Pfam" id="PF23914"/>
    </source>
</evidence>
<keyword evidence="5" id="KW-0812">Transmembrane</keyword>
<dbReference type="InterPro" id="IPR051263">
    <property type="entry name" value="C-type_cytochrome_biogenesis"/>
</dbReference>
<dbReference type="InterPro" id="IPR056413">
    <property type="entry name" value="TPR_CcmH_CycH"/>
</dbReference>
<keyword evidence="3 4" id="KW-0802">TPR repeat</keyword>
<evidence type="ECO:0000313" key="9">
    <source>
        <dbReference type="Proteomes" id="UP000218824"/>
    </source>
</evidence>
<name>A0AAU9AM61_LYSEN</name>
<proteinExistence type="predicted"/>
<feature type="transmembrane region" description="Helical" evidence="5">
    <location>
        <begin position="38"/>
        <end position="60"/>
    </location>
</feature>
<evidence type="ECO:0000256" key="5">
    <source>
        <dbReference type="SAM" id="Phobius"/>
    </source>
</evidence>
<dbReference type="SUPFAM" id="SSF48452">
    <property type="entry name" value="TPR-like"/>
    <property type="match status" value="1"/>
</dbReference>
<evidence type="ECO:0000313" key="8">
    <source>
        <dbReference type="EMBL" id="BAV97683.1"/>
    </source>
</evidence>